<evidence type="ECO:0000313" key="2">
    <source>
        <dbReference type="Proteomes" id="UP001066276"/>
    </source>
</evidence>
<dbReference type="AlphaFoldDB" id="A0AAV7VW08"/>
<organism evidence="1 2">
    <name type="scientific">Pleurodeles waltl</name>
    <name type="common">Iberian ribbed newt</name>
    <dbReference type="NCBI Taxonomy" id="8319"/>
    <lineage>
        <taxon>Eukaryota</taxon>
        <taxon>Metazoa</taxon>
        <taxon>Chordata</taxon>
        <taxon>Craniata</taxon>
        <taxon>Vertebrata</taxon>
        <taxon>Euteleostomi</taxon>
        <taxon>Amphibia</taxon>
        <taxon>Batrachia</taxon>
        <taxon>Caudata</taxon>
        <taxon>Salamandroidea</taxon>
        <taxon>Salamandridae</taxon>
        <taxon>Pleurodelinae</taxon>
        <taxon>Pleurodeles</taxon>
    </lineage>
</organism>
<comment type="caution">
    <text evidence="1">The sequence shown here is derived from an EMBL/GenBank/DDBJ whole genome shotgun (WGS) entry which is preliminary data.</text>
</comment>
<accession>A0AAV7VW08</accession>
<dbReference type="Proteomes" id="UP001066276">
    <property type="component" value="Chromosome 2_1"/>
</dbReference>
<protein>
    <recommendedName>
        <fullName evidence="3">Reverse transcriptase domain-containing protein</fullName>
    </recommendedName>
</protein>
<name>A0AAV7VW08_PLEWA</name>
<keyword evidence="2" id="KW-1185">Reference proteome</keyword>
<gene>
    <name evidence="1" type="ORF">NDU88_008295</name>
</gene>
<proteinExistence type="predicted"/>
<sequence length="112" mass="12376">MIAVMAGAPDHFERQVVNHDDNPFFQQIKLWKRYIDDILLVWTGTRDEAMNFVNWLNTANPFLNFTMTIAVTGNASLPLVALGPESSGSGPTLALARIHAGAPARLGCRRVR</sequence>
<dbReference type="PANTHER" id="PTHR21301">
    <property type="entry name" value="REVERSE TRANSCRIPTASE"/>
    <property type="match status" value="1"/>
</dbReference>
<dbReference type="EMBL" id="JANPWB010000003">
    <property type="protein sequence ID" value="KAJ1204518.1"/>
    <property type="molecule type" value="Genomic_DNA"/>
</dbReference>
<reference evidence="1" key="1">
    <citation type="journal article" date="2022" name="bioRxiv">
        <title>Sequencing and chromosome-scale assembly of the giantPleurodeles waltlgenome.</title>
        <authorList>
            <person name="Brown T."/>
            <person name="Elewa A."/>
            <person name="Iarovenko S."/>
            <person name="Subramanian E."/>
            <person name="Araus A.J."/>
            <person name="Petzold A."/>
            <person name="Susuki M."/>
            <person name="Suzuki K.-i.T."/>
            <person name="Hayashi T."/>
            <person name="Toyoda A."/>
            <person name="Oliveira C."/>
            <person name="Osipova E."/>
            <person name="Leigh N.D."/>
            <person name="Simon A."/>
            <person name="Yun M.H."/>
        </authorList>
    </citation>
    <scope>NUCLEOTIDE SEQUENCE</scope>
    <source>
        <strain evidence="1">20211129_DDA</strain>
        <tissue evidence="1">Liver</tissue>
    </source>
</reference>
<dbReference type="PANTHER" id="PTHR21301:SF10">
    <property type="entry name" value="REVERSE TRANSCRIPTASE DOMAIN-CONTAINING PROTEIN"/>
    <property type="match status" value="1"/>
</dbReference>
<evidence type="ECO:0008006" key="3">
    <source>
        <dbReference type="Google" id="ProtNLM"/>
    </source>
</evidence>
<evidence type="ECO:0000313" key="1">
    <source>
        <dbReference type="EMBL" id="KAJ1204518.1"/>
    </source>
</evidence>